<feature type="binding site" description="covalent" evidence="6">
    <location>
        <position position="41"/>
    </location>
    <ligand>
        <name>heme c</name>
        <dbReference type="ChEBI" id="CHEBI:61717"/>
    </ligand>
</feature>
<dbReference type="PRINTS" id="PR00606">
    <property type="entry name" value="CYTCHROMECID"/>
</dbReference>
<proteinExistence type="predicted"/>
<evidence type="ECO:0000313" key="10">
    <source>
        <dbReference type="Proteomes" id="UP000011021"/>
    </source>
</evidence>
<dbReference type="GO" id="GO:0009055">
    <property type="term" value="F:electron transfer activity"/>
    <property type="evidence" value="ECO:0007669"/>
    <property type="project" value="InterPro"/>
</dbReference>
<dbReference type="Pfam" id="PF13442">
    <property type="entry name" value="Cytochrome_CBB3"/>
    <property type="match status" value="1"/>
</dbReference>
<dbReference type="InterPro" id="IPR009056">
    <property type="entry name" value="Cyt_c-like_dom"/>
</dbReference>
<keyword evidence="2 6" id="KW-0349">Heme</keyword>
<accession>E7RU78</accession>
<organism evidence="9 10">
    <name type="scientific">Lautropia mirabilis ATCC 51599</name>
    <dbReference type="NCBI Taxonomy" id="887898"/>
    <lineage>
        <taxon>Bacteria</taxon>
        <taxon>Pseudomonadati</taxon>
        <taxon>Pseudomonadota</taxon>
        <taxon>Betaproteobacteria</taxon>
        <taxon>Burkholderiales</taxon>
        <taxon>Burkholderiaceae</taxon>
        <taxon>Lautropia</taxon>
    </lineage>
</organism>
<dbReference type="AlphaFoldDB" id="E7RU78"/>
<dbReference type="EMBL" id="AEQP01000001">
    <property type="protein sequence ID" value="EFV95861.1"/>
    <property type="molecule type" value="Genomic_DNA"/>
</dbReference>
<dbReference type="GO" id="GO:0020037">
    <property type="term" value="F:heme binding"/>
    <property type="evidence" value="ECO:0007669"/>
    <property type="project" value="InterPro"/>
</dbReference>
<dbReference type="SUPFAM" id="SSF46626">
    <property type="entry name" value="Cytochrome c"/>
    <property type="match status" value="1"/>
</dbReference>
<dbReference type="PROSITE" id="PS51007">
    <property type="entry name" value="CYTC"/>
    <property type="match status" value="1"/>
</dbReference>
<evidence type="ECO:0000256" key="2">
    <source>
        <dbReference type="ARBA" id="ARBA00022617"/>
    </source>
</evidence>
<dbReference type="Proteomes" id="UP000011021">
    <property type="component" value="Unassembled WGS sequence"/>
</dbReference>
<feature type="signal peptide" evidence="7">
    <location>
        <begin position="1"/>
        <end position="25"/>
    </location>
</feature>
<evidence type="ECO:0000256" key="1">
    <source>
        <dbReference type="ARBA" id="ARBA00022448"/>
    </source>
</evidence>
<evidence type="ECO:0000256" key="4">
    <source>
        <dbReference type="ARBA" id="ARBA00022982"/>
    </source>
</evidence>
<keyword evidence="4" id="KW-0249">Electron transport</keyword>
<comment type="PTM">
    <text evidence="6">Binds 1 heme c group covalently per subunit.</text>
</comment>
<sequence>MNKSTFIPGILAAMLVGSVASPALAGDPQTAMNKASCTTCHSVDKKMVGPAFKDVAAKYKGQDVNQQLFDKVRKGGKGSFGKIPMPPNSKAAISDDELKEVITFILKQ</sequence>
<keyword evidence="1" id="KW-0813">Transport</keyword>
<comment type="caution">
    <text evidence="9">The sequence shown here is derived from an EMBL/GenBank/DDBJ whole genome shotgun (WGS) entry which is preliminary data.</text>
</comment>
<evidence type="ECO:0000256" key="6">
    <source>
        <dbReference type="PIRSR" id="PIRSR602324-1"/>
    </source>
</evidence>
<evidence type="ECO:0000256" key="5">
    <source>
        <dbReference type="ARBA" id="ARBA00023004"/>
    </source>
</evidence>
<dbReference type="STRING" id="887898.HMPREF0551_0044"/>
<dbReference type="InterPro" id="IPR036909">
    <property type="entry name" value="Cyt_c-like_dom_sf"/>
</dbReference>
<evidence type="ECO:0000256" key="7">
    <source>
        <dbReference type="SAM" id="SignalP"/>
    </source>
</evidence>
<reference evidence="9 10" key="1">
    <citation type="submission" date="2010-12" db="EMBL/GenBank/DDBJ databases">
        <authorList>
            <person name="Muzny D."/>
            <person name="Qin X."/>
            <person name="Deng J."/>
            <person name="Jiang H."/>
            <person name="Liu Y."/>
            <person name="Qu J."/>
            <person name="Song X.-Z."/>
            <person name="Zhang L."/>
            <person name="Thornton R."/>
            <person name="Coyle M."/>
            <person name="Francisco L."/>
            <person name="Jackson L."/>
            <person name="Javaid M."/>
            <person name="Korchina V."/>
            <person name="Kovar C."/>
            <person name="Mata R."/>
            <person name="Mathew T."/>
            <person name="Ngo R."/>
            <person name="Nguyen L."/>
            <person name="Nguyen N."/>
            <person name="Okwuonu G."/>
            <person name="Ongeri F."/>
            <person name="Pham C."/>
            <person name="Simmons D."/>
            <person name="Wilczek-Boney K."/>
            <person name="Hale W."/>
            <person name="Jakkamsetti A."/>
            <person name="Pham P."/>
            <person name="Ruth R."/>
            <person name="San Lucas F."/>
            <person name="Warren J."/>
            <person name="Zhang J."/>
            <person name="Zhao Z."/>
            <person name="Zhou C."/>
            <person name="Zhu D."/>
            <person name="Lee S."/>
            <person name="Bess C."/>
            <person name="Blankenburg K."/>
            <person name="Forbes L."/>
            <person name="Fu Q."/>
            <person name="Gubbala S."/>
            <person name="Hirani K."/>
            <person name="Jayaseelan J.C."/>
            <person name="Lara F."/>
            <person name="Munidasa M."/>
            <person name="Palculict T."/>
            <person name="Patil S."/>
            <person name="Pu L.-L."/>
            <person name="Saada N."/>
            <person name="Tang L."/>
            <person name="Weissenberger G."/>
            <person name="Zhu Y."/>
            <person name="Hemphill L."/>
            <person name="Shang Y."/>
            <person name="Youmans B."/>
            <person name="Ayvaz T."/>
            <person name="Ross M."/>
            <person name="Santibanez J."/>
            <person name="Aqrawi P."/>
            <person name="Gross S."/>
            <person name="Joshi V."/>
            <person name="Fowler G."/>
            <person name="Nazareth L."/>
            <person name="Reid J."/>
            <person name="Worley K."/>
            <person name="Petrosino J."/>
            <person name="Highlander S."/>
            <person name="Gibbs R."/>
        </authorList>
    </citation>
    <scope>NUCLEOTIDE SEQUENCE [LARGE SCALE GENOMIC DNA]</scope>
    <source>
        <strain evidence="9 10">ATCC 51599</strain>
    </source>
</reference>
<keyword evidence="10" id="KW-1185">Reference proteome</keyword>
<keyword evidence="5 6" id="KW-0408">Iron</keyword>
<dbReference type="eggNOG" id="COG4654">
    <property type="taxonomic scope" value="Bacteria"/>
</dbReference>
<feature type="binding site" description="covalent" evidence="6">
    <location>
        <position position="37"/>
    </location>
    <ligand>
        <name>heme c</name>
        <dbReference type="ChEBI" id="CHEBI:61717"/>
    </ligand>
</feature>
<keyword evidence="7" id="KW-0732">Signal</keyword>
<evidence type="ECO:0000259" key="8">
    <source>
        <dbReference type="PROSITE" id="PS51007"/>
    </source>
</evidence>
<dbReference type="HOGENOM" id="CLU_133112_1_1_4"/>
<feature type="binding site" description="covalent" evidence="6">
    <location>
        <position position="85"/>
    </location>
    <ligand>
        <name>heme c</name>
        <dbReference type="ChEBI" id="CHEBI:61717"/>
    </ligand>
</feature>
<gene>
    <name evidence="9" type="ORF">HMPREF0551_0044</name>
</gene>
<name>E7RU78_9BURK</name>
<dbReference type="Gene3D" id="1.10.760.10">
    <property type="entry name" value="Cytochrome c-like domain"/>
    <property type="match status" value="1"/>
</dbReference>
<protein>
    <submittedName>
        <fullName evidence="9">Cytochrome C</fullName>
    </submittedName>
</protein>
<evidence type="ECO:0000256" key="3">
    <source>
        <dbReference type="ARBA" id="ARBA00022723"/>
    </source>
</evidence>
<feature type="chain" id="PRO_5003224021" evidence="7">
    <location>
        <begin position="26"/>
        <end position="108"/>
    </location>
</feature>
<dbReference type="GO" id="GO:0005506">
    <property type="term" value="F:iron ion binding"/>
    <property type="evidence" value="ECO:0007669"/>
    <property type="project" value="InterPro"/>
</dbReference>
<evidence type="ECO:0000313" key="9">
    <source>
        <dbReference type="EMBL" id="EFV95861.1"/>
    </source>
</evidence>
<feature type="domain" description="Cytochrome c" evidence="8">
    <location>
        <begin position="21"/>
        <end position="108"/>
    </location>
</feature>
<dbReference type="InterPro" id="IPR002324">
    <property type="entry name" value="Cyt_c_ID"/>
</dbReference>
<keyword evidence="3 6" id="KW-0479">Metal-binding</keyword>
<dbReference type="RefSeq" id="WP_005671722.1">
    <property type="nucleotide sequence ID" value="NZ_CP146288.1"/>
</dbReference>